<name>A0ABY8EKB6_9FIRM</name>
<sequence length="100" mass="11788">MISKNVVCELCEREGVETTQHHLTPREEGGKFMPTANLCIICHKQIHALYTNKELAQRLYTIQLLKNDEKVSKYLKWIKKQPPTTILKVKKSNEIKRKRR</sequence>
<dbReference type="PANTHER" id="PTHR37827">
    <property type="entry name" value="TUDOR DOMAIN-CONTAINING PROTEIN"/>
    <property type="match status" value="1"/>
</dbReference>
<keyword evidence="1" id="KW-0540">Nuclease</keyword>
<dbReference type="GO" id="GO:0004519">
    <property type="term" value="F:endonuclease activity"/>
    <property type="evidence" value="ECO:0007669"/>
    <property type="project" value="UniProtKB-KW"/>
</dbReference>
<organism evidence="1 2">
    <name type="scientific">Tepidibacter hydrothermalis</name>
    <dbReference type="NCBI Taxonomy" id="3036126"/>
    <lineage>
        <taxon>Bacteria</taxon>
        <taxon>Bacillati</taxon>
        <taxon>Bacillota</taxon>
        <taxon>Clostridia</taxon>
        <taxon>Peptostreptococcales</taxon>
        <taxon>Peptostreptococcaceae</taxon>
        <taxon>Tepidibacter</taxon>
    </lineage>
</organism>
<dbReference type="RefSeq" id="WP_277733596.1">
    <property type="nucleotide sequence ID" value="NZ_CP120733.1"/>
</dbReference>
<evidence type="ECO:0000313" key="1">
    <source>
        <dbReference type="EMBL" id="WFD11518.1"/>
    </source>
</evidence>
<evidence type="ECO:0000313" key="2">
    <source>
        <dbReference type="Proteomes" id="UP001222800"/>
    </source>
</evidence>
<protein>
    <submittedName>
        <fullName evidence="1">HNH endonuclease</fullName>
    </submittedName>
</protein>
<keyword evidence="1" id="KW-0255">Endonuclease</keyword>
<dbReference type="Proteomes" id="UP001222800">
    <property type="component" value="Chromosome"/>
</dbReference>
<accession>A0ABY8EKB6</accession>
<gene>
    <name evidence="1" type="ORF">P4S50_05430</name>
</gene>
<reference evidence="1 2" key="1">
    <citation type="submission" date="2023-03" db="EMBL/GenBank/DDBJ databases">
        <title>Complete genome sequence of Tepidibacter sp. SWIR-1, isolated from a deep-sea hydrothermal vent.</title>
        <authorList>
            <person name="Li X."/>
        </authorList>
    </citation>
    <scope>NUCLEOTIDE SEQUENCE [LARGE SCALE GENOMIC DNA]</scope>
    <source>
        <strain evidence="1 2">SWIR-1</strain>
    </source>
</reference>
<dbReference type="PANTHER" id="PTHR37827:SF1">
    <property type="entry name" value="HNH DOMAIN-CONTAINING PROTEIN"/>
    <property type="match status" value="1"/>
</dbReference>
<keyword evidence="1" id="KW-0378">Hydrolase</keyword>
<dbReference type="EMBL" id="CP120733">
    <property type="protein sequence ID" value="WFD11518.1"/>
    <property type="molecule type" value="Genomic_DNA"/>
</dbReference>
<proteinExistence type="predicted"/>
<keyword evidence="2" id="KW-1185">Reference proteome</keyword>